<comment type="caution">
    <text evidence="1">The sequence shown here is derived from an EMBL/GenBank/DDBJ whole genome shotgun (WGS) entry which is preliminary data.</text>
</comment>
<organism evidence="1 2">
    <name type="scientific">Entomophthora muscae</name>
    <dbReference type="NCBI Taxonomy" id="34485"/>
    <lineage>
        <taxon>Eukaryota</taxon>
        <taxon>Fungi</taxon>
        <taxon>Fungi incertae sedis</taxon>
        <taxon>Zoopagomycota</taxon>
        <taxon>Entomophthoromycotina</taxon>
        <taxon>Entomophthoromycetes</taxon>
        <taxon>Entomophthorales</taxon>
        <taxon>Entomophthoraceae</taxon>
        <taxon>Entomophthora</taxon>
    </lineage>
</organism>
<name>A0ACC2RXM4_9FUNG</name>
<sequence length="82" mass="9000">MVAIIKFYRGICLTSLAGADPCTSGRTVTTEAEFDVIKDCSSLTGAFWFSMEKDISLEMENLKEAEISTSQALVLRTSASRR</sequence>
<dbReference type="EMBL" id="QTSX02006424">
    <property type="protein sequence ID" value="KAJ9054809.1"/>
    <property type="molecule type" value="Genomic_DNA"/>
</dbReference>
<proteinExistence type="predicted"/>
<keyword evidence="2" id="KW-1185">Reference proteome</keyword>
<reference evidence="1" key="1">
    <citation type="submission" date="2022-04" db="EMBL/GenBank/DDBJ databases">
        <title>Genome of the entomopathogenic fungus Entomophthora muscae.</title>
        <authorList>
            <person name="Elya C."/>
            <person name="Lovett B.R."/>
            <person name="Lee E."/>
            <person name="Macias A.M."/>
            <person name="Hajek A.E."/>
            <person name="De Bivort B.L."/>
            <person name="Kasson M.T."/>
            <person name="De Fine Licht H.H."/>
            <person name="Stajich J.E."/>
        </authorList>
    </citation>
    <scope>NUCLEOTIDE SEQUENCE</scope>
    <source>
        <strain evidence="1">Berkeley</strain>
    </source>
</reference>
<dbReference type="Proteomes" id="UP001165960">
    <property type="component" value="Unassembled WGS sequence"/>
</dbReference>
<gene>
    <name evidence="1" type="ORF">DSO57_1010444</name>
</gene>
<evidence type="ECO:0000313" key="2">
    <source>
        <dbReference type="Proteomes" id="UP001165960"/>
    </source>
</evidence>
<evidence type="ECO:0000313" key="1">
    <source>
        <dbReference type="EMBL" id="KAJ9054809.1"/>
    </source>
</evidence>
<accession>A0ACC2RXM4</accession>
<protein>
    <submittedName>
        <fullName evidence="1">Uncharacterized protein</fullName>
    </submittedName>
</protein>